<feature type="transmembrane region" description="Helical" evidence="7">
    <location>
        <begin position="26"/>
        <end position="44"/>
    </location>
</feature>
<comment type="similarity">
    <text evidence="7">Belongs to the binding-protein-dependent transport system permease family.</text>
</comment>
<evidence type="ECO:0000256" key="7">
    <source>
        <dbReference type="RuleBase" id="RU363032"/>
    </source>
</evidence>
<dbReference type="Gene3D" id="1.10.3720.10">
    <property type="entry name" value="MetI-like"/>
    <property type="match status" value="1"/>
</dbReference>
<feature type="transmembrane region" description="Helical" evidence="7">
    <location>
        <begin position="188"/>
        <end position="206"/>
    </location>
</feature>
<keyword evidence="3" id="KW-1003">Cell membrane</keyword>
<evidence type="ECO:0000256" key="2">
    <source>
        <dbReference type="ARBA" id="ARBA00022448"/>
    </source>
</evidence>
<keyword evidence="6 7" id="KW-0472">Membrane</keyword>
<evidence type="ECO:0000256" key="4">
    <source>
        <dbReference type="ARBA" id="ARBA00022692"/>
    </source>
</evidence>
<dbReference type="InterPro" id="IPR035906">
    <property type="entry name" value="MetI-like_sf"/>
</dbReference>
<feature type="transmembrane region" description="Helical" evidence="7">
    <location>
        <begin position="226"/>
        <end position="245"/>
    </location>
</feature>
<evidence type="ECO:0000313" key="9">
    <source>
        <dbReference type="Proteomes" id="UP000515561"/>
    </source>
</evidence>
<keyword evidence="2 7" id="KW-0813">Transport</keyword>
<dbReference type="PANTHER" id="PTHR43227:SF11">
    <property type="entry name" value="BLL4140 PROTEIN"/>
    <property type="match status" value="1"/>
</dbReference>
<comment type="subcellular location">
    <subcellularLocation>
        <location evidence="1 7">Cell membrane</location>
        <topology evidence="1 7">Multi-pass membrane protein</topology>
    </subcellularLocation>
</comment>
<dbReference type="RefSeq" id="WP_184093019.1">
    <property type="nucleotide sequence ID" value="NZ_AP023367.1"/>
</dbReference>
<reference evidence="8 9" key="1">
    <citation type="journal article" date="2016" name="Int. J. Syst. Evol. Microbiol.">
        <title>Descriptions of Anaerotaenia torta gen. nov., sp. nov. and Anaerocolumna cellulosilytica gen. nov., sp. nov. isolated from a methanogenic reactor of cattle waste.</title>
        <authorList>
            <person name="Uek A."/>
            <person name="Ohtaki Y."/>
            <person name="Kaku N."/>
            <person name="Ueki K."/>
        </authorList>
    </citation>
    <scope>NUCLEOTIDE SEQUENCE [LARGE SCALE GENOMIC DNA]</scope>
    <source>
        <strain evidence="8 9">SN021</strain>
    </source>
</reference>
<dbReference type="SUPFAM" id="SSF161098">
    <property type="entry name" value="MetI-like"/>
    <property type="match status" value="1"/>
</dbReference>
<dbReference type="PANTHER" id="PTHR43227">
    <property type="entry name" value="BLL4140 PROTEIN"/>
    <property type="match status" value="1"/>
</dbReference>
<organism evidence="8 9">
    <name type="scientific">Anaerocolumna cellulosilytica</name>
    <dbReference type="NCBI Taxonomy" id="433286"/>
    <lineage>
        <taxon>Bacteria</taxon>
        <taxon>Bacillati</taxon>
        <taxon>Bacillota</taxon>
        <taxon>Clostridia</taxon>
        <taxon>Lachnospirales</taxon>
        <taxon>Lachnospiraceae</taxon>
        <taxon>Anaerocolumna</taxon>
    </lineage>
</organism>
<keyword evidence="9" id="KW-1185">Reference proteome</keyword>
<evidence type="ECO:0000256" key="1">
    <source>
        <dbReference type="ARBA" id="ARBA00004651"/>
    </source>
</evidence>
<dbReference type="AlphaFoldDB" id="A0A6S6QPS0"/>
<evidence type="ECO:0000256" key="3">
    <source>
        <dbReference type="ARBA" id="ARBA00022475"/>
    </source>
</evidence>
<proteinExistence type="inferred from homology"/>
<name>A0A6S6QPS0_9FIRM</name>
<sequence>MKKSKKAAGCNVSFGIRLKKDLKKNYAAYLIFLPVLIYYIIFAYKPMYGLIIAFKNYTPAKGIMESAWADNYGLGHFIKFFNSYYFLRLLKNTLTISLSTLLVTFPAPIILALLLNEVRAKKFKKTVQTLSYMPHFISTVVICSMIHLFVGGNGFITNALSALGLAEGGISLLSHEKMFVPTYVISELWQTIGWSAIIYISALAGIDQELYEAARIDGANRWKQTLHITIPSIMVTIIMMFILKIGTVMSLGHEKIILLYNPGIYNTADVISSYVYRKGLLESNWSFSTAVGFFNSVINLTLVIVSNKICKKKTDMGLW</sequence>
<dbReference type="KEGG" id="acel:acsn021_01330"/>
<dbReference type="Pfam" id="PF00528">
    <property type="entry name" value="BPD_transp_1"/>
    <property type="match status" value="1"/>
</dbReference>
<dbReference type="Proteomes" id="UP000515561">
    <property type="component" value="Chromosome"/>
</dbReference>
<evidence type="ECO:0000313" key="8">
    <source>
        <dbReference type="EMBL" id="BCJ92564.1"/>
    </source>
</evidence>
<dbReference type="GO" id="GO:0005886">
    <property type="term" value="C:plasma membrane"/>
    <property type="evidence" value="ECO:0007669"/>
    <property type="project" value="UniProtKB-SubCell"/>
</dbReference>
<evidence type="ECO:0000256" key="6">
    <source>
        <dbReference type="ARBA" id="ARBA00023136"/>
    </source>
</evidence>
<evidence type="ECO:0000256" key="5">
    <source>
        <dbReference type="ARBA" id="ARBA00022989"/>
    </source>
</evidence>
<dbReference type="EMBL" id="AP023367">
    <property type="protein sequence ID" value="BCJ92564.1"/>
    <property type="molecule type" value="Genomic_DNA"/>
</dbReference>
<dbReference type="CDD" id="cd06261">
    <property type="entry name" value="TM_PBP2"/>
    <property type="match status" value="1"/>
</dbReference>
<protein>
    <submittedName>
        <fullName evidence="8">Sugar ABC transporter permease</fullName>
    </submittedName>
</protein>
<accession>A0A6S6QPS0</accession>
<feature type="transmembrane region" description="Helical" evidence="7">
    <location>
        <begin position="136"/>
        <end position="156"/>
    </location>
</feature>
<dbReference type="InterPro" id="IPR000515">
    <property type="entry name" value="MetI-like"/>
</dbReference>
<feature type="transmembrane region" description="Helical" evidence="7">
    <location>
        <begin position="94"/>
        <end position="115"/>
    </location>
</feature>
<gene>
    <name evidence="8" type="ORF">acsn021_01330</name>
</gene>
<dbReference type="InterPro" id="IPR050809">
    <property type="entry name" value="UgpAE/MalFG_permease"/>
</dbReference>
<keyword evidence="5 7" id="KW-1133">Transmembrane helix</keyword>
<keyword evidence="4 7" id="KW-0812">Transmembrane</keyword>
<dbReference type="PROSITE" id="PS50928">
    <property type="entry name" value="ABC_TM1"/>
    <property type="match status" value="1"/>
</dbReference>
<dbReference type="GO" id="GO:0055085">
    <property type="term" value="P:transmembrane transport"/>
    <property type="evidence" value="ECO:0007669"/>
    <property type="project" value="InterPro"/>
</dbReference>
<feature type="transmembrane region" description="Helical" evidence="7">
    <location>
        <begin position="285"/>
        <end position="305"/>
    </location>
</feature>